<evidence type="ECO:0000313" key="2">
    <source>
        <dbReference type="EMBL" id="KAF9871072.1"/>
    </source>
</evidence>
<feature type="chain" id="PRO_5040312026" evidence="1">
    <location>
        <begin position="28"/>
        <end position="154"/>
    </location>
</feature>
<dbReference type="AlphaFoldDB" id="A0A9P6HW41"/>
<dbReference type="GeneID" id="62167277"/>
<reference evidence="2" key="2">
    <citation type="submission" date="2020-11" db="EMBL/GenBank/DDBJ databases">
        <title>Whole genome sequencing of Colletotrichum sp.</title>
        <authorList>
            <person name="Li H."/>
        </authorList>
    </citation>
    <scope>NUCLEOTIDE SEQUENCE</scope>
    <source>
        <strain evidence="2">CkLH20</strain>
    </source>
</reference>
<keyword evidence="3" id="KW-1185">Reference proteome</keyword>
<reference evidence="2" key="1">
    <citation type="submission" date="2020-03" db="EMBL/GenBank/DDBJ databases">
        <authorList>
            <person name="He L."/>
        </authorList>
    </citation>
    <scope>NUCLEOTIDE SEQUENCE</scope>
    <source>
        <strain evidence="2">CkLH20</strain>
    </source>
</reference>
<proteinExistence type="predicted"/>
<evidence type="ECO:0000256" key="1">
    <source>
        <dbReference type="SAM" id="SignalP"/>
    </source>
</evidence>
<comment type="caution">
    <text evidence="2">The sequence shown here is derived from an EMBL/GenBank/DDBJ whole genome shotgun (WGS) entry which is preliminary data.</text>
</comment>
<evidence type="ECO:0000313" key="3">
    <source>
        <dbReference type="Proteomes" id="UP000781932"/>
    </source>
</evidence>
<dbReference type="EMBL" id="JAATWM020000048">
    <property type="protein sequence ID" value="KAF9871072.1"/>
    <property type="molecule type" value="Genomic_DNA"/>
</dbReference>
<organism evidence="2 3">
    <name type="scientific">Colletotrichum karsti</name>
    <dbReference type="NCBI Taxonomy" id="1095194"/>
    <lineage>
        <taxon>Eukaryota</taxon>
        <taxon>Fungi</taxon>
        <taxon>Dikarya</taxon>
        <taxon>Ascomycota</taxon>
        <taxon>Pezizomycotina</taxon>
        <taxon>Sordariomycetes</taxon>
        <taxon>Hypocreomycetidae</taxon>
        <taxon>Glomerellales</taxon>
        <taxon>Glomerellaceae</taxon>
        <taxon>Colletotrichum</taxon>
        <taxon>Colletotrichum boninense species complex</taxon>
    </lineage>
</organism>
<dbReference type="OrthoDB" id="5215637at2759"/>
<feature type="signal peptide" evidence="1">
    <location>
        <begin position="1"/>
        <end position="27"/>
    </location>
</feature>
<name>A0A9P6HW41_9PEZI</name>
<gene>
    <name evidence="2" type="ORF">CkaCkLH20_11489</name>
</gene>
<dbReference type="Proteomes" id="UP000781932">
    <property type="component" value="Unassembled WGS sequence"/>
</dbReference>
<accession>A0A9P6HW41</accession>
<dbReference type="RefSeq" id="XP_038740533.1">
    <property type="nucleotide sequence ID" value="XM_038894203.1"/>
</dbReference>
<keyword evidence="1" id="KW-0732">Signal</keyword>
<protein>
    <submittedName>
        <fullName evidence="2">Uncharacterized protein</fullName>
    </submittedName>
</protein>
<sequence length="154" mass="16826">MKMLPSFFSALLFSALLFSYLSVVVQAACYYPNGSIAPNDTPCRDDTAESACCGQGYACLSNGMCQATGQELQKGGATELVRGAIRNGNYNHRRHTNHDRIVFDDVDGITGDSGHELPVSGTFSTHDEPVPSPKLEPCNHEHWCATQSYKQSRH</sequence>